<dbReference type="AlphaFoldDB" id="A0AAN7LZB4"/>
<dbReference type="EMBL" id="JAXQNO010000006">
    <property type="protein sequence ID" value="KAK4796106.1"/>
    <property type="molecule type" value="Genomic_DNA"/>
</dbReference>
<accession>A0AAN7LZB4</accession>
<keyword evidence="2" id="KW-1185">Reference proteome</keyword>
<comment type="caution">
    <text evidence="1">The sequence shown here is derived from an EMBL/GenBank/DDBJ whole genome shotgun (WGS) entry which is preliminary data.</text>
</comment>
<dbReference type="Proteomes" id="UP001346149">
    <property type="component" value="Unassembled WGS sequence"/>
</dbReference>
<name>A0AAN7LZB4_TRANT</name>
<evidence type="ECO:0000313" key="1">
    <source>
        <dbReference type="EMBL" id="KAK4796106.1"/>
    </source>
</evidence>
<reference evidence="1 2" key="1">
    <citation type="journal article" date="2023" name="Hortic Res">
        <title>Pangenome of water caltrop reveals structural variations and asymmetric subgenome divergence after allopolyploidization.</title>
        <authorList>
            <person name="Zhang X."/>
            <person name="Chen Y."/>
            <person name="Wang L."/>
            <person name="Yuan Y."/>
            <person name="Fang M."/>
            <person name="Shi L."/>
            <person name="Lu R."/>
            <person name="Comes H.P."/>
            <person name="Ma Y."/>
            <person name="Chen Y."/>
            <person name="Huang G."/>
            <person name="Zhou Y."/>
            <person name="Zheng Z."/>
            <person name="Qiu Y."/>
        </authorList>
    </citation>
    <scope>NUCLEOTIDE SEQUENCE [LARGE SCALE GENOMIC DNA]</scope>
    <source>
        <strain evidence="1">F231</strain>
    </source>
</reference>
<evidence type="ECO:0000313" key="2">
    <source>
        <dbReference type="Proteomes" id="UP001346149"/>
    </source>
</evidence>
<sequence length="90" mass="10172">MFILSSSLLFPVQINQYDDYGLIKSAKLPMGNQSPFLSHATNQETPVICGDGLVWKLGNLSLSGGFRYGSLSERQEWDQFQDEWEMLPEA</sequence>
<proteinExistence type="predicted"/>
<gene>
    <name evidence="1" type="ORF">SAY86_028432</name>
</gene>
<organism evidence="1 2">
    <name type="scientific">Trapa natans</name>
    <name type="common">Water chestnut</name>
    <dbReference type="NCBI Taxonomy" id="22666"/>
    <lineage>
        <taxon>Eukaryota</taxon>
        <taxon>Viridiplantae</taxon>
        <taxon>Streptophyta</taxon>
        <taxon>Embryophyta</taxon>
        <taxon>Tracheophyta</taxon>
        <taxon>Spermatophyta</taxon>
        <taxon>Magnoliopsida</taxon>
        <taxon>eudicotyledons</taxon>
        <taxon>Gunneridae</taxon>
        <taxon>Pentapetalae</taxon>
        <taxon>rosids</taxon>
        <taxon>malvids</taxon>
        <taxon>Myrtales</taxon>
        <taxon>Lythraceae</taxon>
        <taxon>Trapa</taxon>
    </lineage>
</organism>
<protein>
    <submittedName>
        <fullName evidence="1">Uncharacterized protein</fullName>
    </submittedName>
</protein>